<accession>A0A2P5HY61</accession>
<feature type="compositionally biased region" description="Low complexity" evidence="1">
    <location>
        <begin position="137"/>
        <end position="156"/>
    </location>
</feature>
<dbReference type="EMBL" id="MAVT02000521">
    <property type="protein sequence ID" value="POS75175.1"/>
    <property type="molecule type" value="Genomic_DNA"/>
</dbReference>
<proteinExistence type="predicted"/>
<evidence type="ECO:0000313" key="3">
    <source>
        <dbReference type="EMBL" id="POS75175.1"/>
    </source>
</evidence>
<protein>
    <submittedName>
        <fullName evidence="3">Uncharacterized protein</fullName>
    </submittedName>
</protein>
<gene>
    <name evidence="3" type="ORF">DHEL01_v206438</name>
</gene>
<dbReference type="OrthoDB" id="291792at2759"/>
<dbReference type="PANTHER" id="PTHR12459">
    <property type="entry name" value="TRANSMEMBRANE PROTEIN 135-RELATED"/>
    <property type="match status" value="1"/>
</dbReference>
<keyword evidence="2" id="KW-0812">Transmembrane</keyword>
<dbReference type="Proteomes" id="UP000094444">
    <property type="component" value="Unassembled WGS sequence"/>
</dbReference>
<reference evidence="3" key="1">
    <citation type="submission" date="2017-09" db="EMBL/GenBank/DDBJ databases">
        <title>Polyketide synthases of a Diaporthe helianthi virulent isolate.</title>
        <authorList>
            <person name="Baroncelli R."/>
        </authorList>
    </citation>
    <scope>NUCLEOTIDE SEQUENCE [LARGE SCALE GENOMIC DNA]</scope>
    <source>
        <strain evidence="3">7/96</strain>
    </source>
</reference>
<feature type="transmembrane region" description="Helical" evidence="2">
    <location>
        <begin position="686"/>
        <end position="703"/>
    </location>
</feature>
<evidence type="ECO:0000256" key="1">
    <source>
        <dbReference type="SAM" id="MobiDB-lite"/>
    </source>
</evidence>
<feature type="transmembrane region" description="Helical" evidence="2">
    <location>
        <begin position="634"/>
        <end position="651"/>
    </location>
</feature>
<feature type="transmembrane region" description="Helical" evidence="2">
    <location>
        <begin position="561"/>
        <end position="582"/>
    </location>
</feature>
<feature type="transmembrane region" description="Helical" evidence="2">
    <location>
        <begin position="603"/>
        <end position="628"/>
    </location>
</feature>
<keyword evidence="4" id="KW-1185">Reference proteome</keyword>
<keyword evidence="2" id="KW-1133">Transmembrane helix</keyword>
<evidence type="ECO:0000313" key="4">
    <source>
        <dbReference type="Proteomes" id="UP000094444"/>
    </source>
</evidence>
<comment type="caution">
    <text evidence="3">The sequence shown here is derived from an EMBL/GenBank/DDBJ whole genome shotgun (WGS) entry which is preliminary data.</text>
</comment>
<feature type="region of interest" description="Disordered" evidence="1">
    <location>
        <begin position="735"/>
        <end position="760"/>
    </location>
</feature>
<sequence length="772" mass="86043">MMSGIASGLQDLRIMRREGSVGLDMGLAPCNHFETHCSHWATARAVWGLPARRLPGPGLGGDEDERPVGRTQSRGTYKRVSPSLVATSAFRDSTERIASNAAIIQQYFVPTTIVKPGSPKLTVSSSFKEFRTSIYASRTSRCPTSPRSDRSMASSSGGRGQGGRAASPGPLSAKATNDPVLRNTLRYTISAREYALLHRYVLSKSRQLKKRVPTVETVNRIMNGDAGVSGDRKGKAKSNEGGAQVDMSVADVGSTSAGVNAGAGAILGADDYNARAVRHSIRVFTTTAVALKAWGVIATRFMGQKQDPKLKKQPVYKSPVFRLSLSLSSILLLYRLLFRFFSRLRLHILDASAEPFRKRNPKTANTLTSPYAPAVGASLAGLALGIYPAEQIRVTIAIYAMFRALEFSWNFAEEGGLVWGREKNGRMKKRPWWFGSWLIQPFAFGQLLHSFVFDLDCFPTAYGDFIMKNSSAYLHKRPKDYPPGFKWPGTRDVVDSLGQMARLSWPPYISPTLFPNKEETLPPTLTNISPLTAPAHPLITALSCATLHPQDPSCSRTFLTFWLRSFPPLTRFFLLVYSAFLIPKYKALYNFPFTTLNKLVMNALRMSTFVTGSISTAWASICFFQTWLPRSFLATQRFFLGGFLAGLWAWVERKQGRGVFLYSARASVDSLWKVGIKRRWWKAMRAGDVWVFVLAVMITGAVYERDAEAVKEDSWRKGISWMRGQGFRDWSLESEEDLLSDDDDEQQLEDQDGQSDDDSQFVESIEFVERPA</sequence>
<name>A0A2P5HY61_DIAHE</name>
<keyword evidence="2" id="KW-0472">Membrane</keyword>
<feature type="region of interest" description="Disordered" evidence="1">
    <location>
        <begin position="56"/>
        <end position="80"/>
    </location>
</feature>
<organism evidence="3 4">
    <name type="scientific">Diaporthe helianthi</name>
    <dbReference type="NCBI Taxonomy" id="158607"/>
    <lineage>
        <taxon>Eukaryota</taxon>
        <taxon>Fungi</taxon>
        <taxon>Dikarya</taxon>
        <taxon>Ascomycota</taxon>
        <taxon>Pezizomycotina</taxon>
        <taxon>Sordariomycetes</taxon>
        <taxon>Sordariomycetidae</taxon>
        <taxon>Diaporthales</taxon>
        <taxon>Diaporthaceae</taxon>
        <taxon>Diaporthe</taxon>
    </lineage>
</organism>
<dbReference type="PANTHER" id="PTHR12459:SF19">
    <property type="entry name" value="TRANSMEMBRANE PROTEIN 135 N-TERMINAL DOMAIN-CONTAINING PROTEIN"/>
    <property type="match status" value="1"/>
</dbReference>
<dbReference type="AlphaFoldDB" id="A0A2P5HY61"/>
<dbReference type="InParanoid" id="A0A2P5HY61"/>
<feature type="region of interest" description="Disordered" evidence="1">
    <location>
        <begin position="223"/>
        <end position="242"/>
    </location>
</feature>
<dbReference type="InterPro" id="IPR026749">
    <property type="entry name" value="Tmem135"/>
</dbReference>
<feature type="region of interest" description="Disordered" evidence="1">
    <location>
        <begin position="137"/>
        <end position="177"/>
    </location>
</feature>
<evidence type="ECO:0000256" key="2">
    <source>
        <dbReference type="SAM" id="Phobius"/>
    </source>
</evidence>